<dbReference type="CDD" id="cd12797">
    <property type="entry name" value="M23_peptidase"/>
    <property type="match status" value="1"/>
</dbReference>
<dbReference type="Gene3D" id="2.70.70.10">
    <property type="entry name" value="Glucose Permease (Domain IIA)"/>
    <property type="match status" value="1"/>
</dbReference>
<reference evidence="4" key="1">
    <citation type="submission" date="2023-07" db="EMBL/GenBank/DDBJ databases">
        <title>Functional and genomic diversity of the sorghum phyllosphere microbiome.</title>
        <authorList>
            <person name="Shade A."/>
        </authorList>
    </citation>
    <scope>NUCLEOTIDE SEQUENCE [LARGE SCALE GENOMIC DNA]</scope>
    <source>
        <strain evidence="4">SORGH_AS_0422</strain>
    </source>
</reference>
<dbReference type="InterPro" id="IPR016047">
    <property type="entry name" value="M23ase_b-sheet_dom"/>
</dbReference>
<name>A0ABU3GNE1_9SPHI</name>
<gene>
    <name evidence="3" type="ORF">QE417_000366</name>
</gene>
<evidence type="ECO:0000259" key="2">
    <source>
        <dbReference type="Pfam" id="PF01551"/>
    </source>
</evidence>
<dbReference type="InterPro" id="IPR050570">
    <property type="entry name" value="Cell_wall_metabolism_enzyme"/>
</dbReference>
<keyword evidence="3" id="KW-0378">Hydrolase</keyword>
<dbReference type="Pfam" id="PF01551">
    <property type="entry name" value="Peptidase_M23"/>
    <property type="match status" value="1"/>
</dbReference>
<dbReference type="SUPFAM" id="SSF51261">
    <property type="entry name" value="Duplicated hybrid motif"/>
    <property type="match status" value="1"/>
</dbReference>
<dbReference type="GO" id="GO:0016787">
    <property type="term" value="F:hydrolase activity"/>
    <property type="evidence" value="ECO:0007669"/>
    <property type="project" value="UniProtKB-KW"/>
</dbReference>
<proteinExistence type="predicted"/>
<organism evidence="3 4">
    <name type="scientific">Mucilaginibacter terrae</name>
    <dbReference type="NCBI Taxonomy" id="1955052"/>
    <lineage>
        <taxon>Bacteria</taxon>
        <taxon>Pseudomonadati</taxon>
        <taxon>Bacteroidota</taxon>
        <taxon>Sphingobacteriia</taxon>
        <taxon>Sphingobacteriales</taxon>
        <taxon>Sphingobacteriaceae</taxon>
        <taxon>Mucilaginibacter</taxon>
    </lineage>
</organism>
<dbReference type="PANTHER" id="PTHR21666">
    <property type="entry name" value="PEPTIDASE-RELATED"/>
    <property type="match status" value="1"/>
</dbReference>
<protein>
    <submittedName>
        <fullName evidence="3">Murein DD-endopeptidase MepM/ murein hydrolase activator NlpD</fullName>
    </submittedName>
</protein>
<dbReference type="Proteomes" id="UP001258315">
    <property type="component" value="Unassembled WGS sequence"/>
</dbReference>
<sequence length="145" mass="16148">MKLLISLCLVCLPLKYLRLNSPFGYRNHPLTGIRKLHDGVDLRARADTVYAIMNGQVSATGYADKLGIHIRLQHGATQSVYGHLSRVLVSPQDSVSAGEPIGITGTTGRVTGEHLHFSILYWGRYIDPIQFLYQTILHHGKTQKL</sequence>
<comment type="caution">
    <text evidence="3">The sequence shown here is derived from an EMBL/GenBank/DDBJ whole genome shotgun (WGS) entry which is preliminary data.</text>
</comment>
<evidence type="ECO:0000313" key="3">
    <source>
        <dbReference type="EMBL" id="MDT3401294.1"/>
    </source>
</evidence>
<evidence type="ECO:0000313" key="4">
    <source>
        <dbReference type="Proteomes" id="UP001258315"/>
    </source>
</evidence>
<dbReference type="InterPro" id="IPR011055">
    <property type="entry name" value="Dup_hybrid_motif"/>
</dbReference>
<dbReference type="EMBL" id="JAVLVU010000001">
    <property type="protein sequence ID" value="MDT3401294.1"/>
    <property type="molecule type" value="Genomic_DNA"/>
</dbReference>
<dbReference type="PANTHER" id="PTHR21666:SF289">
    <property type="entry name" value="L-ALA--D-GLU ENDOPEPTIDASE"/>
    <property type="match status" value="1"/>
</dbReference>
<evidence type="ECO:0000256" key="1">
    <source>
        <dbReference type="ARBA" id="ARBA00022729"/>
    </source>
</evidence>
<dbReference type="RefSeq" id="WP_311947151.1">
    <property type="nucleotide sequence ID" value="NZ_JAVLVU010000001.1"/>
</dbReference>
<accession>A0ABU3GNE1</accession>
<feature type="domain" description="M23ase beta-sheet core" evidence="2">
    <location>
        <begin position="36"/>
        <end position="128"/>
    </location>
</feature>
<keyword evidence="1" id="KW-0732">Signal</keyword>
<keyword evidence="4" id="KW-1185">Reference proteome</keyword>